<evidence type="ECO:0000313" key="3">
    <source>
        <dbReference type="EMBL" id="KAJ6044029.1"/>
    </source>
</evidence>
<feature type="region of interest" description="Disordered" evidence="1">
    <location>
        <begin position="140"/>
        <end position="192"/>
    </location>
</feature>
<feature type="domain" description="Bacteriophage T5 Orf172 DNA-binding" evidence="2">
    <location>
        <begin position="411"/>
        <end position="510"/>
    </location>
</feature>
<evidence type="ECO:0000256" key="1">
    <source>
        <dbReference type="SAM" id="MobiDB-lite"/>
    </source>
</evidence>
<organism evidence="3 4">
    <name type="scientific">Penicillium canescens</name>
    <dbReference type="NCBI Taxonomy" id="5083"/>
    <lineage>
        <taxon>Eukaryota</taxon>
        <taxon>Fungi</taxon>
        <taxon>Dikarya</taxon>
        <taxon>Ascomycota</taxon>
        <taxon>Pezizomycotina</taxon>
        <taxon>Eurotiomycetes</taxon>
        <taxon>Eurotiomycetidae</taxon>
        <taxon>Eurotiales</taxon>
        <taxon>Aspergillaceae</taxon>
        <taxon>Penicillium</taxon>
    </lineage>
</organism>
<keyword evidence="4" id="KW-1185">Reference proteome</keyword>
<protein>
    <recommendedName>
        <fullName evidence="2">Bacteriophage T5 Orf172 DNA-binding domain-containing protein</fullName>
    </recommendedName>
</protein>
<dbReference type="AlphaFoldDB" id="A0AAD6IDP2"/>
<dbReference type="PANTHER" id="PTHR28094">
    <property type="entry name" value="MEIOTICALLY UP-REGULATED GENE 113 PROTEIN"/>
    <property type="match status" value="1"/>
</dbReference>
<evidence type="ECO:0000259" key="2">
    <source>
        <dbReference type="SMART" id="SM00974"/>
    </source>
</evidence>
<name>A0AAD6IDP2_PENCN</name>
<accession>A0AAD6IDP2</accession>
<dbReference type="InterPro" id="IPR053006">
    <property type="entry name" value="Meiosis_regulatory"/>
</dbReference>
<dbReference type="Proteomes" id="UP001219568">
    <property type="component" value="Unassembled WGS sequence"/>
</dbReference>
<feature type="compositionally biased region" description="Basic and acidic residues" evidence="1">
    <location>
        <begin position="169"/>
        <end position="179"/>
    </location>
</feature>
<dbReference type="EMBL" id="JAQJZL010000004">
    <property type="protein sequence ID" value="KAJ6044029.1"/>
    <property type="molecule type" value="Genomic_DNA"/>
</dbReference>
<dbReference type="Pfam" id="PF10544">
    <property type="entry name" value="T5orf172"/>
    <property type="match status" value="1"/>
</dbReference>
<gene>
    <name evidence="3" type="ORF">N7460_005384</name>
</gene>
<reference evidence="3" key="1">
    <citation type="journal article" date="2023" name="IMA Fungus">
        <title>Comparative genomic study of the Penicillium genus elucidates a diverse pangenome and 15 lateral gene transfer events.</title>
        <authorList>
            <person name="Petersen C."/>
            <person name="Sorensen T."/>
            <person name="Nielsen M.R."/>
            <person name="Sondergaard T.E."/>
            <person name="Sorensen J.L."/>
            <person name="Fitzpatrick D.A."/>
            <person name="Frisvad J.C."/>
            <person name="Nielsen K.L."/>
        </authorList>
    </citation>
    <scope>NUCLEOTIDE SEQUENCE</scope>
    <source>
        <strain evidence="3">IBT 15450</strain>
    </source>
</reference>
<dbReference type="SMART" id="SM00974">
    <property type="entry name" value="T5orf172"/>
    <property type="match status" value="1"/>
</dbReference>
<reference evidence="3" key="2">
    <citation type="submission" date="2023-01" db="EMBL/GenBank/DDBJ databases">
        <authorList>
            <person name="Petersen C."/>
        </authorList>
    </citation>
    <scope>NUCLEOTIDE SEQUENCE</scope>
    <source>
        <strain evidence="3">IBT 15450</strain>
    </source>
</reference>
<dbReference type="PANTHER" id="PTHR28094:SF1">
    <property type="entry name" value="MEIOTICALLY UP-REGULATED GENE 113 PROTEIN"/>
    <property type="match status" value="1"/>
</dbReference>
<comment type="caution">
    <text evidence="3">The sequence shown here is derived from an EMBL/GenBank/DDBJ whole genome shotgun (WGS) entry which is preliminary data.</text>
</comment>
<sequence>MAINQVNTKHAGLLATKSEKTPPGSVSRHRNKAGIKITKIQTSSDTLHVDISSSTIKRKQSEVSHLGKTPGEASQMMVLTPSSPEDISLLSVFFRSSKTKRLRQTSSALWKLPIVSEINTEFSDPETILLGPETGRLYAAKQESGSEGASRSQSTVTDGNEQLQTPIDRASDNLSHEHNITSPLHTRTKREDNQDSFTSFELDSILSRGTLKGVGAAQKSLLKIIPLELLQHLGEDSRRCPARTTLGQRCKNPRPTRSFSAQLQSLATFKPSVLLPVIQQLTEVVFCTSHRKVAFREIQTWREEFQELAKIQDYESIFPVENERLLALICWIRLLDRAALSQPSPSSFLQPAVGKIAQTEPPPVNPIQDFKPYVSRGLSGTISEELAKLLTTPSKKSDIKYHGSMYIFSQRGNFGHLKIGRSGNVFRRLKQWNKQCKKTMEIYFPESVKNKDDSMPDEQQVPHISRVEALVHLELNHHRRIEHKCPGCFKLHLEWFEVSKDIAIGVVRKWSAWMATLPYEKHMRDGEEQWILKSEEDLDMLCRPGITFSTPSLPVVKEEEPLFSSPSTLASKCQVRGKGVGA</sequence>
<feature type="region of interest" description="Disordered" evidence="1">
    <location>
        <begin position="1"/>
        <end position="30"/>
    </location>
</feature>
<dbReference type="InterPro" id="IPR018306">
    <property type="entry name" value="Phage_T5_Orf172_DNA-bd"/>
</dbReference>
<evidence type="ECO:0000313" key="4">
    <source>
        <dbReference type="Proteomes" id="UP001219568"/>
    </source>
</evidence>
<feature type="compositionally biased region" description="Polar residues" evidence="1">
    <location>
        <begin position="143"/>
        <end position="165"/>
    </location>
</feature>
<proteinExistence type="predicted"/>